<organism evidence="1 2">
    <name type="scientific">Trifolium pratense</name>
    <name type="common">Red clover</name>
    <dbReference type="NCBI Taxonomy" id="57577"/>
    <lineage>
        <taxon>Eukaryota</taxon>
        <taxon>Viridiplantae</taxon>
        <taxon>Streptophyta</taxon>
        <taxon>Embryophyta</taxon>
        <taxon>Tracheophyta</taxon>
        <taxon>Spermatophyta</taxon>
        <taxon>Magnoliopsida</taxon>
        <taxon>eudicotyledons</taxon>
        <taxon>Gunneridae</taxon>
        <taxon>Pentapetalae</taxon>
        <taxon>rosids</taxon>
        <taxon>fabids</taxon>
        <taxon>Fabales</taxon>
        <taxon>Fabaceae</taxon>
        <taxon>Papilionoideae</taxon>
        <taxon>50 kb inversion clade</taxon>
        <taxon>NPAAA clade</taxon>
        <taxon>Hologalegina</taxon>
        <taxon>IRL clade</taxon>
        <taxon>Trifolieae</taxon>
        <taxon>Trifolium</taxon>
    </lineage>
</organism>
<reference evidence="1 2" key="2">
    <citation type="journal article" date="2017" name="Front. Plant Sci.">
        <title>Gene Classification and Mining of Molecular Markers Useful in Red Clover (Trifolium pratense) Breeding.</title>
        <authorList>
            <person name="Istvanek J."/>
            <person name="Dluhosova J."/>
            <person name="Dluhos P."/>
            <person name="Patkova L."/>
            <person name="Nedelnik J."/>
            <person name="Repkova J."/>
        </authorList>
    </citation>
    <scope>NUCLEOTIDE SEQUENCE [LARGE SCALE GENOMIC DNA]</scope>
    <source>
        <strain evidence="2">cv. Tatra</strain>
        <tissue evidence="1">Young leaves</tissue>
    </source>
</reference>
<dbReference type="Pfam" id="PF07800">
    <property type="entry name" value="DUF1644"/>
    <property type="match status" value="1"/>
</dbReference>
<comment type="caution">
    <text evidence="1">The sequence shown here is derived from an EMBL/GenBank/DDBJ whole genome shotgun (WGS) entry which is preliminary data.</text>
</comment>
<dbReference type="InterPro" id="IPR012866">
    <property type="entry name" value="DUF1644"/>
</dbReference>
<gene>
    <name evidence="1" type="ORF">L195_g043828</name>
</gene>
<dbReference type="PANTHER" id="PTHR31197">
    <property type="entry name" value="OS01G0612600 PROTEIN"/>
    <property type="match status" value="1"/>
</dbReference>
<evidence type="ECO:0000313" key="1">
    <source>
        <dbReference type="EMBL" id="PNX87734.1"/>
    </source>
</evidence>
<accession>A0A2K3MAC0</accession>
<name>A0A2K3MAC0_TRIPR</name>
<proteinExistence type="predicted"/>
<dbReference type="Proteomes" id="UP000236291">
    <property type="component" value="Unassembled WGS sequence"/>
</dbReference>
<dbReference type="AlphaFoldDB" id="A0A2K3MAC0"/>
<sequence length="88" mass="9957">MPKTENKSRDWTLSYPYWGGCGRPHNTVLLKYSSHDKGCRPYMCNTSYQHSNCLDQFCKSFDSNLSSSKLEEIPLVATTASNSSQRGN</sequence>
<evidence type="ECO:0000313" key="2">
    <source>
        <dbReference type="Proteomes" id="UP000236291"/>
    </source>
</evidence>
<reference evidence="1 2" key="1">
    <citation type="journal article" date="2014" name="Am. J. Bot.">
        <title>Genome assembly and annotation for red clover (Trifolium pratense; Fabaceae).</title>
        <authorList>
            <person name="Istvanek J."/>
            <person name="Jaros M."/>
            <person name="Krenek A."/>
            <person name="Repkova J."/>
        </authorList>
    </citation>
    <scope>NUCLEOTIDE SEQUENCE [LARGE SCALE GENOMIC DNA]</scope>
    <source>
        <strain evidence="2">cv. Tatra</strain>
        <tissue evidence="1">Young leaves</tissue>
    </source>
</reference>
<dbReference type="STRING" id="57577.A0A2K3MAC0"/>
<dbReference type="EMBL" id="ASHM01054646">
    <property type="protein sequence ID" value="PNX87734.1"/>
    <property type="molecule type" value="Genomic_DNA"/>
</dbReference>
<dbReference type="PANTHER" id="PTHR31197:SF29">
    <property type="entry name" value="C2H2-TYPE DOMAIN-CONTAINING PROTEIN"/>
    <property type="match status" value="1"/>
</dbReference>
<protein>
    <submittedName>
        <fullName evidence="1">Uncharacterized protein</fullName>
    </submittedName>
</protein>